<dbReference type="AlphaFoldDB" id="A0A4Y1ZYH9"/>
<comment type="caution">
    <text evidence="1">The sequence shown here is derived from an EMBL/GenBank/DDBJ whole genome shotgun (WGS) entry which is preliminary data.</text>
</comment>
<evidence type="ECO:0000313" key="2">
    <source>
        <dbReference type="Proteomes" id="UP000499080"/>
    </source>
</evidence>
<name>A0A4Y1ZYH9_ARAVE</name>
<accession>A0A4Y1ZYH9</accession>
<proteinExistence type="predicted"/>
<sequence length="111" mass="12432">MCFKQSGGKSSLNEEKTNDLFSGAAPSFYFDVILFAGHIRFCEPTKHVALRRKHSLTRERVLDGLGRHQFPLTEIGNTNSLGGETTPSMSTPAYYSRAVYCWLRNSHDFAG</sequence>
<reference evidence="1 2" key="1">
    <citation type="journal article" date="2019" name="Sci. Rep.">
        <title>Orb-weaving spider Araneus ventricosus genome elucidates the spidroin gene catalogue.</title>
        <authorList>
            <person name="Kono N."/>
            <person name="Nakamura H."/>
            <person name="Ohtoshi R."/>
            <person name="Moran D.A.P."/>
            <person name="Shinohara A."/>
            <person name="Yoshida Y."/>
            <person name="Fujiwara M."/>
            <person name="Mori M."/>
            <person name="Tomita M."/>
            <person name="Arakawa K."/>
        </authorList>
    </citation>
    <scope>NUCLEOTIDE SEQUENCE [LARGE SCALE GENOMIC DNA]</scope>
</reference>
<dbReference type="Proteomes" id="UP000499080">
    <property type="component" value="Unassembled WGS sequence"/>
</dbReference>
<organism evidence="1 2">
    <name type="scientific">Araneus ventricosus</name>
    <name type="common">Orbweaver spider</name>
    <name type="synonym">Epeira ventricosa</name>
    <dbReference type="NCBI Taxonomy" id="182803"/>
    <lineage>
        <taxon>Eukaryota</taxon>
        <taxon>Metazoa</taxon>
        <taxon>Ecdysozoa</taxon>
        <taxon>Arthropoda</taxon>
        <taxon>Chelicerata</taxon>
        <taxon>Arachnida</taxon>
        <taxon>Araneae</taxon>
        <taxon>Araneomorphae</taxon>
        <taxon>Entelegynae</taxon>
        <taxon>Araneoidea</taxon>
        <taxon>Araneidae</taxon>
        <taxon>Araneus</taxon>
    </lineage>
</organism>
<dbReference type="OrthoDB" id="10583895at2759"/>
<dbReference type="EMBL" id="BGPR01000001">
    <property type="protein sequence ID" value="GBL72337.1"/>
    <property type="molecule type" value="Genomic_DNA"/>
</dbReference>
<protein>
    <submittedName>
        <fullName evidence="1">Uncharacterized protein</fullName>
    </submittedName>
</protein>
<gene>
    <name evidence="1" type="ORF">AVEN_115279_1</name>
</gene>
<evidence type="ECO:0000313" key="1">
    <source>
        <dbReference type="EMBL" id="GBL72337.1"/>
    </source>
</evidence>
<keyword evidence="2" id="KW-1185">Reference proteome</keyword>